<dbReference type="GeneID" id="19298637"/>
<dbReference type="OMA" id="KGPCWES"/>
<dbReference type="AlphaFoldDB" id="S7QFV4"/>
<reference evidence="7 8" key="1">
    <citation type="journal article" date="2012" name="Science">
        <title>The Paleozoic origin of enzymatic lignin decomposition reconstructed from 31 fungal genomes.</title>
        <authorList>
            <person name="Floudas D."/>
            <person name="Binder M."/>
            <person name="Riley R."/>
            <person name="Barry K."/>
            <person name="Blanchette R.A."/>
            <person name="Henrissat B."/>
            <person name="Martinez A.T."/>
            <person name="Otillar R."/>
            <person name="Spatafora J.W."/>
            <person name="Yadav J.S."/>
            <person name="Aerts A."/>
            <person name="Benoit I."/>
            <person name="Boyd A."/>
            <person name="Carlson A."/>
            <person name="Copeland A."/>
            <person name="Coutinho P.M."/>
            <person name="de Vries R.P."/>
            <person name="Ferreira P."/>
            <person name="Findley K."/>
            <person name="Foster B."/>
            <person name="Gaskell J."/>
            <person name="Glotzer D."/>
            <person name="Gorecki P."/>
            <person name="Heitman J."/>
            <person name="Hesse C."/>
            <person name="Hori C."/>
            <person name="Igarashi K."/>
            <person name="Jurgens J.A."/>
            <person name="Kallen N."/>
            <person name="Kersten P."/>
            <person name="Kohler A."/>
            <person name="Kuees U."/>
            <person name="Kumar T.K.A."/>
            <person name="Kuo A."/>
            <person name="LaButti K."/>
            <person name="Larrondo L.F."/>
            <person name="Lindquist E."/>
            <person name="Ling A."/>
            <person name="Lombard V."/>
            <person name="Lucas S."/>
            <person name="Lundell T."/>
            <person name="Martin R."/>
            <person name="McLaughlin D.J."/>
            <person name="Morgenstern I."/>
            <person name="Morin E."/>
            <person name="Murat C."/>
            <person name="Nagy L.G."/>
            <person name="Nolan M."/>
            <person name="Ohm R.A."/>
            <person name="Patyshakuliyeva A."/>
            <person name="Rokas A."/>
            <person name="Ruiz-Duenas F.J."/>
            <person name="Sabat G."/>
            <person name="Salamov A."/>
            <person name="Samejima M."/>
            <person name="Schmutz J."/>
            <person name="Slot J.C."/>
            <person name="St John F."/>
            <person name="Stenlid J."/>
            <person name="Sun H."/>
            <person name="Sun S."/>
            <person name="Syed K."/>
            <person name="Tsang A."/>
            <person name="Wiebenga A."/>
            <person name="Young D."/>
            <person name="Pisabarro A."/>
            <person name="Eastwood D.C."/>
            <person name="Martin F."/>
            <person name="Cullen D."/>
            <person name="Grigoriev I.V."/>
            <person name="Hibbett D.S."/>
        </authorList>
    </citation>
    <scope>NUCLEOTIDE SEQUENCE [LARGE SCALE GENOMIC DNA]</scope>
    <source>
        <strain evidence="7 8">ATCC 11539</strain>
    </source>
</reference>
<feature type="region of interest" description="Disordered" evidence="5">
    <location>
        <begin position="378"/>
        <end position="406"/>
    </location>
</feature>
<dbReference type="GO" id="GO:0006281">
    <property type="term" value="P:DNA repair"/>
    <property type="evidence" value="ECO:0007669"/>
    <property type="project" value="UniProtKB-KW"/>
</dbReference>
<evidence type="ECO:0000256" key="1">
    <source>
        <dbReference type="ARBA" id="ARBA00004123"/>
    </source>
</evidence>
<name>S7QFV4_GLOTA</name>
<keyword evidence="8" id="KW-1185">Reference proteome</keyword>
<feature type="compositionally biased region" description="Basic and acidic residues" evidence="5">
    <location>
        <begin position="210"/>
        <end position="219"/>
    </location>
</feature>
<comment type="subcellular location">
    <subcellularLocation>
        <location evidence="1">Nucleus</location>
    </subcellularLocation>
</comment>
<dbReference type="STRING" id="670483.S7QFV4"/>
<dbReference type="HOGENOM" id="CLU_012467_0_0_1"/>
<feature type="region of interest" description="Disordered" evidence="5">
    <location>
        <begin position="686"/>
        <end position="705"/>
    </location>
</feature>
<feature type="region of interest" description="Disordered" evidence="5">
    <location>
        <begin position="519"/>
        <end position="599"/>
    </location>
</feature>
<feature type="region of interest" description="Disordered" evidence="5">
    <location>
        <begin position="198"/>
        <end position="333"/>
    </location>
</feature>
<keyword evidence="4" id="KW-0539">Nucleus</keyword>
<dbReference type="PANTHER" id="PTHR15272">
    <property type="entry name" value="CHROMATIN ASSEMBLY FACTOR 1 SUBUNIT A CAF-1 SUBUNIT A"/>
    <property type="match status" value="1"/>
</dbReference>
<feature type="compositionally biased region" description="Basic and acidic residues" evidence="5">
    <location>
        <begin position="257"/>
        <end position="293"/>
    </location>
</feature>
<dbReference type="GO" id="GO:0005634">
    <property type="term" value="C:nucleus"/>
    <property type="evidence" value="ECO:0007669"/>
    <property type="project" value="UniProtKB-SubCell"/>
</dbReference>
<keyword evidence="3" id="KW-0234">DNA repair</keyword>
<feature type="domain" description="Chromatin assembly factor 1 subunit A dimerization" evidence="6">
    <location>
        <begin position="478"/>
        <end position="548"/>
    </location>
</feature>
<dbReference type="Pfam" id="PF12253">
    <property type="entry name" value="CAF1A_dimeriz"/>
    <property type="match status" value="1"/>
</dbReference>
<dbReference type="RefSeq" id="XP_007863835.1">
    <property type="nucleotide sequence ID" value="XM_007865644.1"/>
</dbReference>
<dbReference type="GO" id="GO:0006334">
    <property type="term" value="P:nucleosome assembly"/>
    <property type="evidence" value="ECO:0007669"/>
    <property type="project" value="TreeGrafter"/>
</dbReference>
<evidence type="ECO:0000313" key="8">
    <source>
        <dbReference type="Proteomes" id="UP000030669"/>
    </source>
</evidence>
<gene>
    <name evidence="7" type="ORF">GLOTRDRAFT_104339</name>
</gene>
<dbReference type="EMBL" id="KB469298">
    <property type="protein sequence ID" value="EPQ58751.1"/>
    <property type="molecule type" value="Genomic_DNA"/>
</dbReference>
<dbReference type="eggNOG" id="ENOG502RY5G">
    <property type="taxonomic scope" value="Eukaryota"/>
</dbReference>
<dbReference type="GO" id="GO:0033186">
    <property type="term" value="C:CAF-1 complex"/>
    <property type="evidence" value="ECO:0007669"/>
    <property type="project" value="TreeGrafter"/>
</dbReference>
<evidence type="ECO:0000256" key="4">
    <source>
        <dbReference type="ARBA" id="ARBA00023242"/>
    </source>
</evidence>
<dbReference type="PANTHER" id="PTHR15272:SF0">
    <property type="entry name" value="CHROMATIN ASSEMBLY FACTOR 1 SUBUNIT A"/>
    <property type="match status" value="1"/>
</dbReference>
<accession>S7QFV4</accession>
<feature type="compositionally biased region" description="Basic and acidic residues" evidence="5">
    <location>
        <begin position="315"/>
        <end position="324"/>
    </location>
</feature>
<evidence type="ECO:0000256" key="2">
    <source>
        <dbReference type="ARBA" id="ARBA00022763"/>
    </source>
</evidence>
<dbReference type="InterPro" id="IPR022043">
    <property type="entry name" value="CAF1A_DD"/>
</dbReference>
<dbReference type="OrthoDB" id="440676at2759"/>
<protein>
    <recommendedName>
        <fullName evidence="6">Chromatin assembly factor 1 subunit A dimerization domain-containing protein</fullName>
    </recommendedName>
</protein>
<organism evidence="7 8">
    <name type="scientific">Gloeophyllum trabeum (strain ATCC 11539 / FP-39264 / Madison 617)</name>
    <name type="common">Brown rot fungus</name>
    <dbReference type="NCBI Taxonomy" id="670483"/>
    <lineage>
        <taxon>Eukaryota</taxon>
        <taxon>Fungi</taxon>
        <taxon>Dikarya</taxon>
        <taxon>Basidiomycota</taxon>
        <taxon>Agaricomycotina</taxon>
        <taxon>Agaricomycetes</taxon>
        <taxon>Gloeophyllales</taxon>
        <taxon>Gloeophyllaceae</taxon>
        <taxon>Gloeophyllum</taxon>
    </lineage>
</organism>
<dbReference type="KEGG" id="gtr:GLOTRDRAFT_104339"/>
<evidence type="ECO:0000256" key="5">
    <source>
        <dbReference type="SAM" id="MobiDB-lite"/>
    </source>
</evidence>
<dbReference type="Proteomes" id="UP000030669">
    <property type="component" value="Unassembled WGS sequence"/>
</dbReference>
<proteinExistence type="predicted"/>
<sequence>MTDADVNTSAKATASPPLAELKNGKIFFKQKCVSLEKLSETMQEIVSFRNMLQRRIQDQEPPLDSMPTEHKPLLGKLIHESDKTLPALCKHVQRQLLAEDDDINRSPPDAVLPLAVLEKEIKSIAERKNYGLDSSADGVKVPASLCVWRWELDRQFWDWLPKSARERAETRYQERLDAKARLASLFDSLPDKEREALLSIRGPGRPPKHKEKEPTKDNATRPQGQEVPDSVPVVQSAQRDEQTPESSATPTKCVGRAKKDLSPETAAAEKEKLEKKAAKAEKERKEKEAEAKSKSAFVSFFTKGKTPSLNSHVSPRKEAKDNKAESSASASQSDFERLFRPFALKKGAELAPDNWFKQAKNGRLVRNGRLSGEVIIIDGDEGDPDQDVAMHDVQPTDKELSSQSSRERLSSLLAQLPPSANPALLQRPRWTTAHLKTHSQYSVRDIMSQLSEAEVAGDESRVRELLDLLRSRSKIPARVLCFADNARPGYFGTFTRTSRIIGPRCPFARDAITHDYNYDSGEEWEEEGEGEEVDEGSDEEKEDAATEDADSDLDGWLVDDDEVGDPGTPIEDREGSPGFFPPLPVQDKKRKSAVSEARPKVEKRRKVVVPLVPFTKGPCWEHVIGKCDYEPFEPYRISLFNDTPYPIDPFTFVSAPPTAVKAPAPATDGVFLVPPVPSTSHTQAALAEAPRSTQPKAAVGPSNVTKRASITAPRTCFPEDQLPALLAKIRSSPTSNLTVLVEIIYSSLQEQGVKVRKNAVETKVREVSEKCKLRKVWVVKGESQEAAVS</sequence>
<evidence type="ECO:0000259" key="6">
    <source>
        <dbReference type="Pfam" id="PF12253"/>
    </source>
</evidence>
<evidence type="ECO:0000256" key="3">
    <source>
        <dbReference type="ARBA" id="ARBA00023204"/>
    </source>
</evidence>
<keyword evidence="2" id="KW-0227">DNA damage</keyword>
<feature type="compositionally biased region" description="Acidic residues" evidence="5">
    <location>
        <begin position="520"/>
        <end position="564"/>
    </location>
</feature>
<evidence type="ECO:0000313" key="7">
    <source>
        <dbReference type="EMBL" id="EPQ58751.1"/>
    </source>
</evidence>
<feature type="compositionally biased region" description="Basic and acidic residues" evidence="5">
    <location>
        <begin position="388"/>
        <end position="406"/>
    </location>
</feature>